<accession>A0A9X3LCG9</accession>
<dbReference type="RefSeq" id="WP_269923404.1">
    <property type="nucleotide sequence ID" value="NZ_JAMKBI010000022.1"/>
</dbReference>
<proteinExistence type="predicted"/>
<dbReference type="AlphaFoldDB" id="A0A9X3LCG9"/>
<gene>
    <name evidence="1" type="ORF">M9R61_19210</name>
</gene>
<dbReference type="EMBL" id="JAMKBI010000022">
    <property type="protein sequence ID" value="MCZ8535433.1"/>
    <property type="molecule type" value="Genomic_DNA"/>
</dbReference>
<protein>
    <submittedName>
        <fullName evidence="1">Uncharacterized protein</fullName>
    </submittedName>
</protein>
<reference evidence="1" key="1">
    <citation type="submission" date="2022-05" db="EMBL/GenBank/DDBJ databases">
        <authorList>
            <person name="Colautti A."/>
            <person name="Iacumin L."/>
        </authorList>
    </citation>
    <scope>NUCLEOTIDE SEQUENCE</scope>
    <source>
        <strain evidence="1">DSM 30747</strain>
    </source>
</reference>
<dbReference type="Proteomes" id="UP001152172">
    <property type="component" value="Unassembled WGS sequence"/>
</dbReference>
<comment type="caution">
    <text evidence="1">The sequence shown here is derived from an EMBL/GenBank/DDBJ whole genome shotgun (WGS) entry which is preliminary data.</text>
</comment>
<evidence type="ECO:0000313" key="2">
    <source>
        <dbReference type="Proteomes" id="UP001152172"/>
    </source>
</evidence>
<organism evidence="1 2">
    <name type="scientific">Psychrobacillus psychrodurans</name>
    <dbReference type="NCBI Taxonomy" id="126157"/>
    <lineage>
        <taxon>Bacteria</taxon>
        <taxon>Bacillati</taxon>
        <taxon>Bacillota</taxon>
        <taxon>Bacilli</taxon>
        <taxon>Bacillales</taxon>
        <taxon>Bacillaceae</taxon>
        <taxon>Psychrobacillus</taxon>
    </lineage>
</organism>
<sequence>TNVFATSNRRSICFRSDEEAEAKPTESEVVVLADFSIQLYAPKIEFVYSLNLPYKWRVLS</sequence>
<evidence type="ECO:0000313" key="1">
    <source>
        <dbReference type="EMBL" id="MCZ8535433.1"/>
    </source>
</evidence>
<name>A0A9X3LCG9_9BACI</name>
<keyword evidence="2" id="KW-1185">Reference proteome</keyword>
<feature type="non-terminal residue" evidence="1">
    <location>
        <position position="1"/>
    </location>
</feature>